<dbReference type="Proteomes" id="UP000589626">
    <property type="component" value="Unassembled WGS sequence"/>
</dbReference>
<dbReference type="AlphaFoldDB" id="A0A7W4W102"/>
<sequence>MCEHCGCRGVEPIAELMDEHLDLLDHAGEVRRLLDGADLDGAWDRMGLLAGLLTRHVRREEAGIFTAMKEQGDFADAVVELEAEHRSFDEALSDLDRSSPTLGADLEALFAELTEHIDKENLGIFPVAVVTLGADGWDTVARAHRQHPPLAS</sequence>
<organism evidence="2 3">
    <name type="scientific">Nocardioides soli</name>
    <dbReference type="NCBI Taxonomy" id="1036020"/>
    <lineage>
        <taxon>Bacteria</taxon>
        <taxon>Bacillati</taxon>
        <taxon>Actinomycetota</taxon>
        <taxon>Actinomycetes</taxon>
        <taxon>Propionibacteriales</taxon>
        <taxon>Nocardioidaceae</taxon>
        <taxon>Nocardioides</taxon>
    </lineage>
</organism>
<evidence type="ECO:0000313" key="3">
    <source>
        <dbReference type="Proteomes" id="UP000589626"/>
    </source>
</evidence>
<dbReference type="Pfam" id="PF01814">
    <property type="entry name" value="Hemerythrin"/>
    <property type="match status" value="1"/>
</dbReference>
<comment type="caution">
    <text evidence="2">The sequence shown here is derived from an EMBL/GenBank/DDBJ whole genome shotgun (WGS) entry which is preliminary data.</text>
</comment>
<dbReference type="RefSeq" id="WP_183595467.1">
    <property type="nucleotide sequence ID" value="NZ_JACHWR010000009.1"/>
</dbReference>
<dbReference type="InterPro" id="IPR012312">
    <property type="entry name" value="Hemerythrin-like"/>
</dbReference>
<evidence type="ECO:0000313" key="2">
    <source>
        <dbReference type="EMBL" id="MBB3045471.1"/>
    </source>
</evidence>
<dbReference type="EMBL" id="JACHWR010000009">
    <property type="protein sequence ID" value="MBB3045471.1"/>
    <property type="molecule type" value="Genomic_DNA"/>
</dbReference>
<feature type="domain" description="Hemerythrin-like" evidence="1">
    <location>
        <begin position="12"/>
        <end position="127"/>
    </location>
</feature>
<gene>
    <name evidence="2" type="ORF">FHU40_005328</name>
</gene>
<dbReference type="Gene3D" id="1.20.120.520">
    <property type="entry name" value="nmb1532 protein domain like"/>
    <property type="match status" value="1"/>
</dbReference>
<proteinExistence type="predicted"/>
<accession>A0A7W4W102</accession>
<reference evidence="2 3" key="1">
    <citation type="submission" date="2020-08" db="EMBL/GenBank/DDBJ databases">
        <title>Sequencing the genomes of 1000 actinobacteria strains.</title>
        <authorList>
            <person name="Klenk H.-P."/>
        </authorList>
    </citation>
    <scope>NUCLEOTIDE SEQUENCE [LARGE SCALE GENOMIC DNA]</scope>
    <source>
        <strain evidence="2 3">DSM 105498</strain>
    </source>
</reference>
<keyword evidence="3" id="KW-1185">Reference proteome</keyword>
<evidence type="ECO:0000259" key="1">
    <source>
        <dbReference type="Pfam" id="PF01814"/>
    </source>
</evidence>
<protein>
    <submittedName>
        <fullName evidence="2">Hemerythrin-like domain-containing protein</fullName>
    </submittedName>
</protein>
<name>A0A7W4W102_9ACTN</name>